<dbReference type="GO" id="GO:0005886">
    <property type="term" value="C:plasma membrane"/>
    <property type="evidence" value="ECO:0007669"/>
    <property type="project" value="UniProtKB-SubCell"/>
</dbReference>
<dbReference type="GO" id="GO:0009103">
    <property type="term" value="P:lipopolysaccharide biosynthetic process"/>
    <property type="evidence" value="ECO:0007669"/>
    <property type="project" value="UniProtKB-ARBA"/>
</dbReference>
<feature type="transmembrane region" description="Helical" evidence="8">
    <location>
        <begin position="116"/>
        <end position="135"/>
    </location>
</feature>
<dbReference type="Proteomes" id="UP000236649">
    <property type="component" value="Chromosome 1"/>
</dbReference>
<dbReference type="PANTHER" id="PTHR33908">
    <property type="entry name" value="MANNOSYLTRANSFERASE YKCB-RELATED"/>
    <property type="match status" value="1"/>
</dbReference>
<evidence type="ECO:0000256" key="6">
    <source>
        <dbReference type="ARBA" id="ARBA00022989"/>
    </source>
</evidence>
<evidence type="ECO:0000256" key="1">
    <source>
        <dbReference type="ARBA" id="ARBA00004651"/>
    </source>
</evidence>
<feature type="transmembrane region" description="Helical" evidence="8">
    <location>
        <begin position="7"/>
        <end position="27"/>
    </location>
</feature>
<accession>A0AAN1J8F0</accession>
<proteinExistence type="predicted"/>
<reference evidence="9 10" key="1">
    <citation type="submission" date="2018-01" db="EMBL/GenBank/DDBJ databases">
        <title>Species boundaries and ecological features among Paraburkholderia terrae DSMZ17804T, P. hospita DSMZ17164T and P. caribensis DSMZ13236T.</title>
        <authorList>
            <person name="Pratama A.A."/>
        </authorList>
    </citation>
    <scope>NUCLEOTIDE SEQUENCE [LARGE SCALE GENOMIC DNA]</scope>
    <source>
        <strain evidence="9 10">DSM 17164</strain>
    </source>
</reference>
<evidence type="ECO:0000256" key="2">
    <source>
        <dbReference type="ARBA" id="ARBA00022475"/>
    </source>
</evidence>
<dbReference type="InterPro" id="IPR050297">
    <property type="entry name" value="LipidA_mod_glycosyltrf_83"/>
</dbReference>
<evidence type="ECO:0008006" key="11">
    <source>
        <dbReference type="Google" id="ProtNLM"/>
    </source>
</evidence>
<organism evidence="9 10">
    <name type="scientific">Paraburkholderia hospita</name>
    <dbReference type="NCBI Taxonomy" id="169430"/>
    <lineage>
        <taxon>Bacteria</taxon>
        <taxon>Pseudomonadati</taxon>
        <taxon>Pseudomonadota</taxon>
        <taxon>Betaproteobacteria</taxon>
        <taxon>Burkholderiales</taxon>
        <taxon>Burkholderiaceae</taxon>
        <taxon>Paraburkholderia</taxon>
    </lineage>
</organism>
<feature type="transmembrane region" description="Helical" evidence="8">
    <location>
        <begin position="206"/>
        <end position="228"/>
    </location>
</feature>
<evidence type="ECO:0000313" key="9">
    <source>
        <dbReference type="EMBL" id="AUT69253.1"/>
    </source>
</evidence>
<name>A0AAN1J8F0_9BURK</name>
<dbReference type="GO" id="GO:0016763">
    <property type="term" value="F:pentosyltransferase activity"/>
    <property type="evidence" value="ECO:0007669"/>
    <property type="project" value="TreeGrafter"/>
</dbReference>
<feature type="transmembrane region" description="Helical" evidence="8">
    <location>
        <begin position="311"/>
        <end position="328"/>
    </location>
</feature>
<evidence type="ECO:0000313" key="10">
    <source>
        <dbReference type="Proteomes" id="UP000236649"/>
    </source>
</evidence>
<dbReference type="AlphaFoldDB" id="A0AAN1J8F0"/>
<dbReference type="EMBL" id="CP026105">
    <property type="protein sequence ID" value="AUT69253.1"/>
    <property type="molecule type" value="Genomic_DNA"/>
</dbReference>
<gene>
    <name evidence="9" type="ORF">C2L64_13860</name>
</gene>
<feature type="transmembrane region" description="Helical" evidence="8">
    <location>
        <begin position="142"/>
        <end position="160"/>
    </location>
</feature>
<keyword evidence="2" id="KW-1003">Cell membrane</keyword>
<evidence type="ECO:0000256" key="4">
    <source>
        <dbReference type="ARBA" id="ARBA00022679"/>
    </source>
</evidence>
<feature type="transmembrane region" description="Helical" evidence="8">
    <location>
        <begin position="334"/>
        <end position="352"/>
    </location>
</feature>
<sequence>MKQRIPNVAAVIVLMLIFWAGICYRITLPGIYMDAVNPDYIAARVLFPALKNPIWVFPTVAFPVLGNLYHGVQNLYVDIAVFKVFGISVETLRCAQALFGAGIIIFSYGVGVRATGNRIVSFAFSALLALDIAFISSFRTQFYIILGGEMWLFASLYVLWGNTKSGLFWSGVFYGLAIYGYFVLGFFAPAMAVLVLTRSDSRPSRWIAGFALGMLPYLIGYAFLALRLGGLHETLKWMAAKTQGLAPLSSKLSMIDSVRYTLHMAYLALSNIGNGLMTLGAGSEDWWVKAKVAFFVAVAIVALIRLRRSRAMLLVLLPISYVAVAVLLGNRLWVHHFGVLAPVFYLLCAAVLGDMARSGVSRGVVIGVCVLFAAGNISQSSGFFRELEITGGANRATSALNDLAADAVNRSDTLYVFPDWGFFMSFALLTKNQIPYVIDVDQIQTGKANSRHIEVAFWSKDDTGRYIDVLAQNGAVNIRSARYLTRNGKDAFFTVTGDLQP</sequence>
<evidence type="ECO:0000256" key="8">
    <source>
        <dbReference type="SAM" id="Phobius"/>
    </source>
</evidence>
<comment type="subcellular location">
    <subcellularLocation>
        <location evidence="1">Cell membrane</location>
        <topology evidence="1">Multi-pass membrane protein</topology>
    </subcellularLocation>
</comment>
<evidence type="ECO:0000256" key="3">
    <source>
        <dbReference type="ARBA" id="ARBA00022676"/>
    </source>
</evidence>
<dbReference type="KEGG" id="phs:C2L64_13860"/>
<evidence type="ECO:0000256" key="5">
    <source>
        <dbReference type="ARBA" id="ARBA00022692"/>
    </source>
</evidence>
<keyword evidence="7 8" id="KW-0472">Membrane</keyword>
<dbReference type="PANTHER" id="PTHR33908:SF11">
    <property type="entry name" value="MEMBRANE PROTEIN"/>
    <property type="match status" value="1"/>
</dbReference>
<feature type="transmembrane region" description="Helical" evidence="8">
    <location>
        <begin position="286"/>
        <end position="304"/>
    </location>
</feature>
<protein>
    <recommendedName>
        <fullName evidence="11">Glycosyltransferase RgtA/B/C/D-like domain-containing protein</fullName>
    </recommendedName>
</protein>
<keyword evidence="5 8" id="KW-0812">Transmembrane</keyword>
<feature type="transmembrane region" description="Helical" evidence="8">
    <location>
        <begin position="172"/>
        <end position="194"/>
    </location>
</feature>
<feature type="transmembrane region" description="Helical" evidence="8">
    <location>
        <begin position="84"/>
        <end position="110"/>
    </location>
</feature>
<feature type="transmembrane region" description="Helical" evidence="8">
    <location>
        <begin position="359"/>
        <end position="377"/>
    </location>
</feature>
<evidence type="ECO:0000256" key="7">
    <source>
        <dbReference type="ARBA" id="ARBA00023136"/>
    </source>
</evidence>
<keyword evidence="6 8" id="KW-1133">Transmembrane helix</keyword>
<keyword evidence="4" id="KW-0808">Transferase</keyword>
<keyword evidence="3" id="KW-0328">Glycosyltransferase</keyword>